<dbReference type="GO" id="GO:0003676">
    <property type="term" value="F:nucleic acid binding"/>
    <property type="evidence" value="ECO:0007669"/>
    <property type="project" value="InterPro"/>
</dbReference>
<dbReference type="Gene3D" id="1.10.150.80">
    <property type="entry name" value="HRDC domain"/>
    <property type="match status" value="1"/>
</dbReference>
<dbReference type="PROSITE" id="PS50967">
    <property type="entry name" value="HRDC"/>
    <property type="match status" value="1"/>
</dbReference>
<sequence length="648" mass="76963">MSIPFHSSCFSKAPKYALKQVHENIGIPVFHKTPKIVEIPEIREITKFVESVKVVDVPIEQVRIVPKLKVREVEKIRHVPGPIEYIDIPQERIIHKVYKEIREKIHEIPQIEDIEIEVPIYVPTPIGPPKDIHVNIPLPYDIPQFYYTPDNRYSHILPCDILPHGTQMPDINFEEKSFNDYSEDKNICMTHNDNIIHSNRRMEYNKNENNICNNNTFDNNMNDKNIYDSNIFDNTTYYNNTIDNNIYDDNTYGNNMYDNITTYYEDQENNIHSKEKDKYINNNYNNKYINDYYKTIPTKGILKKENISTSPGIKEQYYYSYSKHNSKNAGKAHHYDKDTYDDMSTWDNYAENMNYIYEDDENENEYKNRKKRVTELIFNVKNNLEEQIKSINNNNIPYKYYNSPNNINIHNYLCDKSIKYKCPSSSYLSLNELLKFVDSINNIKDEKINYMDPSVEYVKTELKERMPIQNERYQEKYNISENILNNRILRNEKIAFRQPESYHHDEHIQKVSHPNNDDMKNINNHNNEDKKNPKELYHINSSLKENLSLKQEITHSPKKSVPSQPPTQHNIILHNLLQCRTNLSKLNNINDPEKLISTKNIKLLSLHRPNTIEDIKNLNLTGFGEDKIKKYGYEILKVFHSSYQDKYN</sequence>
<evidence type="ECO:0000259" key="2">
    <source>
        <dbReference type="PROSITE" id="PS50967"/>
    </source>
</evidence>
<evidence type="ECO:0000313" key="4">
    <source>
        <dbReference type="Proteomes" id="UP000030656"/>
    </source>
</evidence>
<organism evidence="3 4">
    <name type="scientific">Plasmodium falciparum FCH/4</name>
    <dbReference type="NCBI Taxonomy" id="1036724"/>
    <lineage>
        <taxon>Eukaryota</taxon>
        <taxon>Sar</taxon>
        <taxon>Alveolata</taxon>
        <taxon>Apicomplexa</taxon>
        <taxon>Aconoidasida</taxon>
        <taxon>Haemosporida</taxon>
        <taxon>Plasmodiidae</taxon>
        <taxon>Plasmodium</taxon>
        <taxon>Plasmodium (Laverania)</taxon>
    </lineage>
</organism>
<evidence type="ECO:0000256" key="1">
    <source>
        <dbReference type="SAM" id="MobiDB-lite"/>
    </source>
</evidence>
<reference evidence="3 4" key="1">
    <citation type="submission" date="2013-02" db="EMBL/GenBank/DDBJ databases">
        <title>The Genome Annotation of Plasmodium falciparum FCH/4.</title>
        <authorList>
            <consortium name="The Broad Institute Genome Sequencing Platform"/>
            <consortium name="The Broad Institute Genome Sequencing Center for Infectious Disease"/>
            <person name="Neafsey D."/>
            <person name="Hoffman S."/>
            <person name="Volkman S."/>
            <person name="Rosenthal P."/>
            <person name="Walker B."/>
            <person name="Young S.K."/>
            <person name="Zeng Q."/>
            <person name="Gargeya S."/>
            <person name="Fitzgerald M."/>
            <person name="Haas B."/>
            <person name="Abouelleil A."/>
            <person name="Allen A.W."/>
            <person name="Alvarado L."/>
            <person name="Arachchi H.M."/>
            <person name="Berlin A.M."/>
            <person name="Chapman S.B."/>
            <person name="Gainer-Dewar J."/>
            <person name="Goldberg J."/>
            <person name="Griggs A."/>
            <person name="Gujja S."/>
            <person name="Hansen M."/>
            <person name="Howarth C."/>
            <person name="Imamovic A."/>
            <person name="Ireland A."/>
            <person name="Larimer J."/>
            <person name="McCowan C."/>
            <person name="Murphy C."/>
            <person name="Pearson M."/>
            <person name="Poon T.W."/>
            <person name="Priest M."/>
            <person name="Roberts A."/>
            <person name="Saif S."/>
            <person name="Shea T."/>
            <person name="Sisk P."/>
            <person name="Sykes S."/>
            <person name="Wortman J."/>
            <person name="Nusbaum C."/>
            <person name="Birren B."/>
        </authorList>
    </citation>
    <scope>NUCLEOTIDE SEQUENCE [LARGE SCALE GENOMIC DNA]</scope>
    <source>
        <strain evidence="3 4">FCH/4</strain>
    </source>
</reference>
<proteinExistence type="predicted"/>
<dbReference type="Proteomes" id="UP000030656">
    <property type="component" value="Unassembled WGS sequence"/>
</dbReference>
<dbReference type="InterPro" id="IPR002121">
    <property type="entry name" value="HRDC_dom"/>
</dbReference>
<evidence type="ECO:0000313" key="3">
    <source>
        <dbReference type="EMBL" id="ETW29235.1"/>
    </source>
</evidence>
<reference evidence="3 4" key="2">
    <citation type="submission" date="2013-02" db="EMBL/GenBank/DDBJ databases">
        <title>The Genome Sequence of Plasmodium falciparum FCH/4.</title>
        <authorList>
            <consortium name="The Broad Institute Genome Sequencing Platform"/>
            <consortium name="The Broad Institute Genome Sequencing Center for Infectious Disease"/>
            <person name="Neafsey D."/>
            <person name="Cheeseman I."/>
            <person name="Volkman S."/>
            <person name="Adams J."/>
            <person name="Walker B."/>
            <person name="Young S.K."/>
            <person name="Zeng Q."/>
            <person name="Gargeya S."/>
            <person name="Fitzgerald M."/>
            <person name="Haas B."/>
            <person name="Abouelleil A."/>
            <person name="Alvarado L."/>
            <person name="Arachchi H.M."/>
            <person name="Berlin A.M."/>
            <person name="Chapman S.B."/>
            <person name="Dewar J."/>
            <person name="Goldberg J."/>
            <person name="Griggs A."/>
            <person name="Gujja S."/>
            <person name="Hansen M."/>
            <person name="Howarth C."/>
            <person name="Imamovic A."/>
            <person name="Larimer J."/>
            <person name="McCowan C."/>
            <person name="Murphy C."/>
            <person name="Neiman D."/>
            <person name="Pearson M."/>
            <person name="Priest M."/>
            <person name="Roberts A."/>
            <person name="Saif S."/>
            <person name="Shea T."/>
            <person name="Sisk P."/>
            <person name="Sykes S."/>
            <person name="Wortman J."/>
            <person name="Nusbaum C."/>
            <person name="Birren B."/>
        </authorList>
    </citation>
    <scope>NUCLEOTIDE SEQUENCE [LARGE SCALE GENOMIC DNA]</scope>
    <source>
        <strain evidence="3 4">FCH/4</strain>
    </source>
</reference>
<feature type="region of interest" description="Disordered" evidence="1">
    <location>
        <begin position="500"/>
        <end position="519"/>
    </location>
</feature>
<name>A0A024VLX9_PLAFA</name>
<dbReference type="InterPro" id="IPR044876">
    <property type="entry name" value="HRDC_dom_sf"/>
</dbReference>
<dbReference type="OrthoDB" id="376921at2759"/>
<gene>
    <name evidence="3" type="ORF">PFFCH_03360</name>
</gene>
<dbReference type="EMBL" id="KI927983">
    <property type="protein sequence ID" value="ETW29235.1"/>
    <property type="molecule type" value="Genomic_DNA"/>
</dbReference>
<accession>A0A024VLX9</accession>
<protein>
    <recommendedName>
        <fullName evidence="2">HRDC domain-containing protein</fullName>
    </recommendedName>
</protein>
<feature type="domain" description="HRDC" evidence="2">
    <location>
        <begin position="566"/>
        <end position="648"/>
    </location>
</feature>
<dbReference type="AlphaFoldDB" id="A0A024VLX9"/>